<evidence type="ECO:0000313" key="2">
    <source>
        <dbReference type="Proteomes" id="UP000712600"/>
    </source>
</evidence>
<proteinExistence type="predicted"/>
<dbReference type="AlphaFoldDB" id="A0A8S9PTD9"/>
<reference evidence="1" key="1">
    <citation type="submission" date="2019-12" db="EMBL/GenBank/DDBJ databases">
        <title>Genome sequencing and annotation of Brassica cretica.</title>
        <authorList>
            <person name="Studholme D.J."/>
            <person name="Sarris P."/>
        </authorList>
    </citation>
    <scope>NUCLEOTIDE SEQUENCE</scope>
    <source>
        <strain evidence="1">PFS-109/04</strain>
        <tissue evidence="1">Leaf</tissue>
    </source>
</reference>
<protein>
    <submittedName>
        <fullName evidence="1">Uncharacterized protein</fullName>
    </submittedName>
</protein>
<organism evidence="1 2">
    <name type="scientific">Brassica cretica</name>
    <name type="common">Mustard</name>
    <dbReference type="NCBI Taxonomy" id="69181"/>
    <lineage>
        <taxon>Eukaryota</taxon>
        <taxon>Viridiplantae</taxon>
        <taxon>Streptophyta</taxon>
        <taxon>Embryophyta</taxon>
        <taxon>Tracheophyta</taxon>
        <taxon>Spermatophyta</taxon>
        <taxon>Magnoliopsida</taxon>
        <taxon>eudicotyledons</taxon>
        <taxon>Gunneridae</taxon>
        <taxon>Pentapetalae</taxon>
        <taxon>rosids</taxon>
        <taxon>malvids</taxon>
        <taxon>Brassicales</taxon>
        <taxon>Brassicaceae</taxon>
        <taxon>Brassiceae</taxon>
        <taxon>Brassica</taxon>
    </lineage>
</organism>
<evidence type="ECO:0000313" key="1">
    <source>
        <dbReference type="EMBL" id="KAF3525245.1"/>
    </source>
</evidence>
<name>A0A8S9PTD9_BRACR</name>
<dbReference type="Proteomes" id="UP000712600">
    <property type="component" value="Unassembled WGS sequence"/>
</dbReference>
<gene>
    <name evidence="1" type="ORF">F2Q69_00047454</name>
</gene>
<dbReference type="EMBL" id="QGKX02001347">
    <property type="protein sequence ID" value="KAF3525245.1"/>
    <property type="molecule type" value="Genomic_DNA"/>
</dbReference>
<comment type="caution">
    <text evidence="1">The sequence shown here is derived from an EMBL/GenBank/DDBJ whole genome shotgun (WGS) entry which is preliminary data.</text>
</comment>
<accession>A0A8S9PTD9</accession>
<sequence length="65" mass="7229">MPLTSKAPQKLHSQLVLVPQLTALFCNISAKTNQPFLLSLEKACHWNHSPMAQNFCNVFGSNVFS</sequence>